<evidence type="ECO:0000313" key="2">
    <source>
        <dbReference type="EMBL" id="MBA0587257.1"/>
    </source>
</evidence>
<name>A0A7J8PDA4_GOSRA</name>
<feature type="region of interest" description="Disordered" evidence="1">
    <location>
        <begin position="184"/>
        <end position="204"/>
    </location>
</feature>
<dbReference type="EMBL" id="JABEZZ010000006">
    <property type="protein sequence ID" value="MBA0587257.1"/>
    <property type="molecule type" value="Genomic_DNA"/>
</dbReference>
<accession>A0A7J8PDA4</accession>
<comment type="caution">
    <text evidence="2">The sequence shown here is derived from an EMBL/GenBank/DDBJ whole genome shotgun (WGS) entry which is preliminary data.</text>
</comment>
<sequence>MLRRKLGKVMTAYATRYGWGTGIRTRKCLRAIKSHDDSRVYGQARSKKDKLESKKDKLESKKDKLESSEFKENSVCKGNYEEKIAMETTIMRYQKSFVLLRNENSERGVKRFGSNASGIESNEAKENKKSVECFLCGGLHRLRNYPKKWASTQGRGELSSDLGEKLVMQILKLGPMRLSSGKATELTELSERLSPKEEELPPMGNVSCASDFGKVEAEGLWVSRNLVVRIKGAPIE</sequence>
<reference evidence="2 3" key="1">
    <citation type="journal article" date="2019" name="Genome Biol. Evol.">
        <title>Insights into the evolution of the New World diploid cottons (Gossypium, subgenus Houzingenia) based on genome sequencing.</title>
        <authorList>
            <person name="Grover C.E."/>
            <person name="Arick M.A. 2nd"/>
            <person name="Thrash A."/>
            <person name="Conover J.L."/>
            <person name="Sanders W.S."/>
            <person name="Peterson D.G."/>
            <person name="Frelichowski J.E."/>
            <person name="Scheffler J.A."/>
            <person name="Scheffler B.E."/>
            <person name="Wendel J.F."/>
        </authorList>
    </citation>
    <scope>NUCLEOTIDE SEQUENCE [LARGE SCALE GENOMIC DNA]</scope>
    <source>
        <strain evidence="2">8</strain>
        <tissue evidence="2">Leaf</tissue>
    </source>
</reference>
<dbReference type="Proteomes" id="UP000593578">
    <property type="component" value="Unassembled WGS sequence"/>
</dbReference>
<feature type="compositionally biased region" description="Basic and acidic residues" evidence="1">
    <location>
        <begin position="189"/>
        <end position="199"/>
    </location>
</feature>
<evidence type="ECO:0000256" key="1">
    <source>
        <dbReference type="SAM" id="MobiDB-lite"/>
    </source>
</evidence>
<feature type="region of interest" description="Disordered" evidence="1">
    <location>
        <begin position="40"/>
        <end position="64"/>
    </location>
</feature>
<organism evidence="2 3">
    <name type="scientific">Gossypium raimondii</name>
    <name type="common">Peruvian cotton</name>
    <name type="synonym">Gossypium klotzschianum subsp. raimondii</name>
    <dbReference type="NCBI Taxonomy" id="29730"/>
    <lineage>
        <taxon>Eukaryota</taxon>
        <taxon>Viridiplantae</taxon>
        <taxon>Streptophyta</taxon>
        <taxon>Embryophyta</taxon>
        <taxon>Tracheophyta</taxon>
        <taxon>Spermatophyta</taxon>
        <taxon>Magnoliopsida</taxon>
        <taxon>eudicotyledons</taxon>
        <taxon>Gunneridae</taxon>
        <taxon>Pentapetalae</taxon>
        <taxon>rosids</taxon>
        <taxon>malvids</taxon>
        <taxon>Malvales</taxon>
        <taxon>Malvaceae</taxon>
        <taxon>Malvoideae</taxon>
        <taxon>Gossypium</taxon>
    </lineage>
</organism>
<evidence type="ECO:0000313" key="3">
    <source>
        <dbReference type="Proteomes" id="UP000593578"/>
    </source>
</evidence>
<gene>
    <name evidence="2" type="ORF">Gorai_000389</name>
</gene>
<dbReference type="AlphaFoldDB" id="A0A7J8PDA4"/>
<feature type="compositionally biased region" description="Basic and acidic residues" evidence="1">
    <location>
        <begin position="49"/>
        <end position="64"/>
    </location>
</feature>
<proteinExistence type="predicted"/>
<feature type="non-terminal residue" evidence="2">
    <location>
        <position position="236"/>
    </location>
</feature>
<protein>
    <submittedName>
        <fullName evidence="2">Uncharacterized protein</fullName>
    </submittedName>
</protein>